<comment type="caution">
    <text evidence="1">The sequence shown here is derived from an EMBL/GenBank/DDBJ whole genome shotgun (WGS) entry which is preliminary data.</text>
</comment>
<dbReference type="InterPro" id="IPR050772">
    <property type="entry name" value="Hydratase-Decarb/MhpD_sf"/>
</dbReference>
<sequence length="251" mass="26654">MTVEATGQALFNAYKAVSAISAEDYPLDNTDQAYAVQDVVVGLRQADGELVQGYKIGLAAKALQAKYDTDQPIYGVMTNKTVKTTMSLADYIAPALEFEVIFIADEDINGDDDVETIMAKCHVAPGFELPDGRYNNWFGGIPLTAFVADAGAVGAVCIGEPTKATYADIDGIYGKVTFNGEDYKEGTTDKVLGHPVNTVKWLAQTLEARGQKLSAGQFVASGSVNTPSPIEVGEYVGTFDNIGTVTLNVTA</sequence>
<dbReference type="GO" id="GO:0008684">
    <property type="term" value="F:2-oxopent-4-enoate hydratase activity"/>
    <property type="evidence" value="ECO:0007669"/>
    <property type="project" value="TreeGrafter"/>
</dbReference>
<proteinExistence type="predicted"/>
<dbReference type="PANTHER" id="PTHR30143:SF0">
    <property type="entry name" value="2-KETO-4-PENTENOATE HYDRATASE"/>
    <property type="match status" value="1"/>
</dbReference>
<dbReference type="Gene3D" id="3.90.850.10">
    <property type="entry name" value="Fumarylacetoacetase-like, C-terminal domain"/>
    <property type="match status" value="1"/>
</dbReference>
<dbReference type="GO" id="GO:0005737">
    <property type="term" value="C:cytoplasm"/>
    <property type="evidence" value="ECO:0007669"/>
    <property type="project" value="TreeGrafter"/>
</dbReference>
<dbReference type="RefSeq" id="WP_123779513.1">
    <property type="nucleotide sequence ID" value="NZ_RKMG01000006.1"/>
</dbReference>
<organism evidence="1 2">
    <name type="scientific">Aerococcus agrisoli</name>
    <dbReference type="NCBI Taxonomy" id="2487350"/>
    <lineage>
        <taxon>Bacteria</taxon>
        <taxon>Bacillati</taxon>
        <taxon>Bacillota</taxon>
        <taxon>Bacilli</taxon>
        <taxon>Lactobacillales</taxon>
        <taxon>Aerococcaceae</taxon>
        <taxon>Aerococcus</taxon>
    </lineage>
</organism>
<reference evidence="1 2" key="1">
    <citation type="submission" date="2018-11" db="EMBL/GenBank/DDBJ databases">
        <title>Aerococcus sp. SJQ22, whole genome shotgun sequence.</title>
        <authorList>
            <person name="Sun L."/>
            <person name="Gao X."/>
            <person name="Chen W."/>
            <person name="Huang K."/>
        </authorList>
    </citation>
    <scope>NUCLEOTIDE SEQUENCE [LARGE SCALE GENOMIC DNA]</scope>
    <source>
        <strain evidence="1 2">SJQ22</strain>
    </source>
</reference>
<dbReference type="PANTHER" id="PTHR30143">
    <property type="entry name" value="ACID HYDRATASE"/>
    <property type="match status" value="1"/>
</dbReference>
<gene>
    <name evidence="1" type="ORF">EF384_03010</name>
</gene>
<protein>
    <submittedName>
        <fullName evidence="1">Hydratase</fullName>
    </submittedName>
</protein>
<dbReference type="SUPFAM" id="SSF56529">
    <property type="entry name" value="FAH"/>
    <property type="match status" value="1"/>
</dbReference>
<evidence type="ECO:0000313" key="2">
    <source>
        <dbReference type="Proteomes" id="UP000273977"/>
    </source>
</evidence>
<keyword evidence="2" id="KW-1185">Reference proteome</keyword>
<dbReference type="AlphaFoldDB" id="A0A3N4GDY6"/>
<dbReference type="InterPro" id="IPR036663">
    <property type="entry name" value="Fumarylacetoacetase_C_sf"/>
</dbReference>
<accession>A0A3N4GDY6</accession>
<dbReference type="OrthoDB" id="9792137at2"/>
<dbReference type="Proteomes" id="UP000273977">
    <property type="component" value="Unassembled WGS sequence"/>
</dbReference>
<dbReference type="EMBL" id="RKMG01000006">
    <property type="protein sequence ID" value="RPA60999.1"/>
    <property type="molecule type" value="Genomic_DNA"/>
</dbReference>
<evidence type="ECO:0000313" key="1">
    <source>
        <dbReference type="EMBL" id="RPA60999.1"/>
    </source>
</evidence>
<name>A0A3N4GDY6_9LACT</name>